<evidence type="ECO:0000256" key="1">
    <source>
        <dbReference type="PROSITE-ProRule" id="PRU01122"/>
    </source>
</evidence>
<feature type="active site" evidence="1">
    <location>
        <position position="286"/>
    </location>
</feature>
<dbReference type="InterPro" id="IPR014721">
    <property type="entry name" value="Ribsml_uS5_D2-typ_fold_subgr"/>
</dbReference>
<dbReference type="Gene3D" id="2.30.42.10">
    <property type="match status" value="1"/>
</dbReference>
<evidence type="ECO:0000259" key="3">
    <source>
        <dbReference type="PROSITE" id="PS51786"/>
    </source>
</evidence>
<dbReference type="InterPro" id="IPR020568">
    <property type="entry name" value="Ribosomal_Su5_D2-typ_SF"/>
</dbReference>
<dbReference type="InterPro" id="IPR036034">
    <property type="entry name" value="PDZ_sf"/>
</dbReference>
<feature type="active site" evidence="1">
    <location>
        <position position="241"/>
    </location>
</feature>
<dbReference type="EC" id="3.4.21.53" evidence="1"/>
<dbReference type="SMART" id="SM00228">
    <property type="entry name" value="PDZ"/>
    <property type="match status" value="1"/>
</dbReference>
<dbReference type="SUPFAM" id="SSF54211">
    <property type="entry name" value="Ribosomal protein S5 domain 2-like"/>
    <property type="match status" value="1"/>
</dbReference>
<dbReference type="InterPro" id="IPR008269">
    <property type="entry name" value="Lon_proteolytic"/>
</dbReference>
<dbReference type="Pfam" id="PF13180">
    <property type="entry name" value="PDZ_2"/>
    <property type="match status" value="1"/>
</dbReference>
<dbReference type="InterPro" id="IPR027065">
    <property type="entry name" value="Lon_Prtase"/>
</dbReference>
<feature type="domain" description="Lon proteolytic" evidence="3">
    <location>
        <begin position="235"/>
        <end position="333"/>
    </location>
</feature>
<evidence type="ECO:0000313" key="4">
    <source>
        <dbReference type="EMBL" id="CUU58847.1"/>
    </source>
</evidence>
<dbReference type="GO" id="GO:0005524">
    <property type="term" value="F:ATP binding"/>
    <property type="evidence" value="ECO:0007669"/>
    <property type="project" value="InterPro"/>
</dbReference>
<proteinExistence type="inferred from homology"/>
<dbReference type="SUPFAM" id="SSF50156">
    <property type="entry name" value="PDZ domain-like"/>
    <property type="match status" value="1"/>
</dbReference>
<evidence type="ECO:0000313" key="5">
    <source>
        <dbReference type="Proteomes" id="UP000198802"/>
    </source>
</evidence>
<dbReference type="PANTHER" id="PTHR10046">
    <property type="entry name" value="ATP DEPENDENT LON PROTEASE FAMILY MEMBER"/>
    <property type="match status" value="1"/>
</dbReference>
<keyword evidence="1" id="KW-0645">Protease</keyword>
<dbReference type="GO" id="GO:0006508">
    <property type="term" value="P:proteolysis"/>
    <property type="evidence" value="ECO:0007669"/>
    <property type="project" value="UniProtKB-KW"/>
</dbReference>
<dbReference type="RefSeq" id="WP_091282611.1">
    <property type="nucleotide sequence ID" value="NZ_FAOZ01000022.1"/>
</dbReference>
<keyword evidence="1" id="KW-0720">Serine protease</keyword>
<dbReference type="PROSITE" id="PS50106">
    <property type="entry name" value="PDZ"/>
    <property type="match status" value="1"/>
</dbReference>
<comment type="similarity">
    <text evidence="1">Belongs to the peptidase S16 family.</text>
</comment>
<dbReference type="Pfam" id="PF05362">
    <property type="entry name" value="Lon_C"/>
    <property type="match status" value="1"/>
</dbReference>
<dbReference type="Proteomes" id="UP000198802">
    <property type="component" value="Unassembled WGS sequence"/>
</dbReference>
<dbReference type="PROSITE" id="PS51786">
    <property type="entry name" value="LON_PROTEOLYTIC"/>
    <property type="match status" value="1"/>
</dbReference>
<protein>
    <recommendedName>
        <fullName evidence="1">endopeptidase La</fullName>
        <ecNumber evidence="1">3.4.21.53</ecNumber>
    </recommendedName>
</protein>
<organism evidence="4 5">
    <name type="scientific">Parafrankia irregularis</name>
    <dbReference type="NCBI Taxonomy" id="795642"/>
    <lineage>
        <taxon>Bacteria</taxon>
        <taxon>Bacillati</taxon>
        <taxon>Actinomycetota</taxon>
        <taxon>Actinomycetes</taxon>
        <taxon>Frankiales</taxon>
        <taxon>Frankiaceae</taxon>
        <taxon>Parafrankia</taxon>
    </lineage>
</organism>
<evidence type="ECO:0000259" key="2">
    <source>
        <dbReference type="PROSITE" id="PS50106"/>
    </source>
</evidence>
<feature type="domain" description="PDZ" evidence="2">
    <location>
        <begin position="113"/>
        <end position="177"/>
    </location>
</feature>
<accession>A0A0S4QUN5</accession>
<keyword evidence="5" id="KW-1185">Reference proteome</keyword>
<keyword evidence="1" id="KW-0378">Hydrolase</keyword>
<dbReference type="AlphaFoldDB" id="A0A0S4QUN5"/>
<comment type="catalytic activity">
    <reaction evidence="1">
        <text>Hydrolysis of proteins in presence of ATP.</text>
        <dbReference type="EC" id="3.4.21.53"/>
    </reaction>
</comment>
<dbReference type="InterPro" id="IPR001478">
    <property type="entry name" value="PDZ"/>
</dbReference>
<dbReference type="GO" id="GO:0004252">
    <property type="term" value="F:serine-type endopeptidase activity"/>
    <property type="evidence" value="ECO:0007669"/>
    <property type="project" value="UniProtKB-UniRule"/>
</dbReference>
<sequence length="349" mass="36625">MGRRTQTLFVASVLTLILAVVGLWLPVPYVTFAPGPVTDTLGKVDGAPLIEIDGRETYPTSGSLDLTTVEETPRLNLLGALQDWVSSDRAVVPSELVRPPGTSQEEIRQENTQAMLDSQDQATAAALSELGIKPTGREVVVNDVPSGSPASGLLRSGDVITAVGGEKVTDQESLKALVGRSKPGDVVEVTYRRDGRTETTKITTRPATDDARRPMIGVTTNLKLSYPFTVRIRISDIGGPSAGLMFALGIVDLLTPGELTGGKTIAGTGTIESTGEVGAIGGIQQKILGAEQAGASVFLVPKENCVDAVRMKPDLRLVQVASLSDALDALKTLQKDPDSTAVASCPAER</sequence>
<reference evidence="5" key="1">
    <citation type="submission" date="2015-11" db="EMBL/GenBank/DDBJ databases">
        <authorList>
            <person name="Varghese N."/>
        </authorList>
    </citation>
    <scope>NUCLEOTIDE SEQUENCE [LARGE SCALE GENOMIC DNA]</scope>
    <source>
        <strain evidence="5">DSM 45899</strain>
    </source>
</reference>
<gene>
    <name evidence="4" type="ORF">Ga0074812_12291</name>
</gene>
<dbReference type="EMBL" id="FAOZ01000022">
    <property type="protein sequence ID" value="CUU58847.1"/>
    <property type="molecule type" value="Genomic_DNA"/>
</dbReference>
<dbReference type="Gene3D" id="3.30.230.10">
    <property type="match status" value="1"/>
</dbReference>
<dbReference type="GO" id="GO:0030163">
    <property type="term" value="P:protein catabolic process"/>
    <property type="evidence" value="ECO:0007669"/>
    <property type="project" value="InterPro"/>
</dbReference>
<dbReference type="GO" id="GO:0004176">
    <property type="term" value="F:ATP-dependent peptidase activity"/>
    <property type="evidence" value="ECO:0007669"/>
    <property type="project" value="UniProtKB-UniRule"/>
</dbReference>
<name>A0A0S4QUN5_9ACTN</name>